<dbReference type="FunFam" id="2.40.128.20:FF:000012">
    <property type="entry name" value="Alpha-1-acid glycoprotein 2"/>
    <property type="match status" value="1"/>
</dbReference>
<evidence type="ECO:0000313" key="16">
    <source>
        <dbReference type="Proteomes" id="UP000011518"/>
    </source>
</evidence>
<dbReference type="PIRSF" id="PIRSF036899">
    <property type="entry name" value="AGP"/>
    <property type="match status" value="1"/>
</dbReference>
<dbReference type="InParanoid" id="L9L7J5"/>
<protein>
    <recommendedName>
        <fullName evidence="9">Alpha-1-acid glycoprotein</fullName>
    </recommendedName>
</protein>
<keyword evidence="6 13" id="KW-0732">Signal</keyword>
<dbReference type="AlphaFoldDB" id="L9L7J5"/>
<feature type="domain" description="Lipocalin/cytosolic fatty-acid binding" evidence="14">
    <location>
        <begin position="40"/>
        <end position="179"/>
    </location>
</feature>
<feature type="disulfide bond" evidence="10">
    <location>
        <begin position="90"/>
        <end position="183"/>
    </location>
</feature>
<evidence type="ECO:0000256" key="11">
    <source>
        <dbReference type="PIRSR" id="PIRSR036899-51"/>
    </source>
</evidence>
<dbReference type="GO" id="GO:0002682">
    <property type="term" value="P:regulation of immune system process"/>
    <property type="evidence" value="ECO:0007669"/>
    <property type="project" value="InterPro"/>
</dbReference>
<dbReference type="PRINTS" id="PR00708">
    <property type="entry name" value="A1AGLPROTEIN"/>
</dbReference>
<dbReference type="PANTHER" id="PTHR11967:SF2">
    <property type="entry name" value="ALPHA-1-ACID GLYCOPROTEIN 1"/>
    <property type="match status" value="1"/>
</dbReference>
<dbReference type="CDD" id="cd19451">
    <property type="entry name" value="lipocalin_AGP-like"/>
    <property type="match status" value="1"/>
</dbReference>
<dbReference type="Pfam" id="PF00061">
    <property type="entry name" value="Lipocalin"/>
    <property type="match status" value="1"/>
</dbReference>
<keyword evidence="11" id="KW-0873">Pyrrolidone carboxylic acid</keyword>
<evidence type="ECO:0000256" key="4">
    <source>
        <dbReference type="ARBA" id="ARBA00022486"/>
    </source>
</evidence>
<name>L9L7J5_TUPCH</name>
<evidence type="ECO:0000256" key="2">
    <source>
        <dbReference type="ARBA" id="ARBA00006889"/>
    </source>
</evidence>
<evidence type="ECO:0000256" key="1">
    <source>
        <dbReference type="ARBA" id="ARBA00004613"/>
    </source>
</evidence>
<feature type="modified residue" description="Pyrrolidone carboxylic acid" evidence="11">
    <location>
        <position position="19"/>
    </location>
</feature>
<dbReference type="InterPro" id="IPR000566">
    <property type="entry name" value="Lipocln_cytosolic_FA-bd_dom"/>
</dbReference>
<feature type="signal peptide" evidence="13">
    <location>
        <begin position="1"/>
        <end position="18"/>
    </location>
</feature>
<comment type="subcellular location">
    <subcellularLocation>
        <location evidence="1 9">Secreted</location>
    </subcellularLocation>
</comment>
<dbReference type="EMBL" id="KB320489">
    <property type="protein sequence ID" value="ELW70614.1"/>
    <property type="molecule type" value="Genomic_DNA"/>
</dbReference>
<evidence type="ECO:0000256" key="6">
    <source>
        <dbReference type="ARBA" id="ARBA00022729"/>
    </source>
</evidence>
<evidence type="ECO:0000256" key="13">
    <source>
        <dbReference type="SAM" id="SignalP"/>
    </source>
</evidence>
<evidence type="ECO:0000256" key="7">
    <source>
        <dbReference type="ARBA" id="ARBA00023157"/>
    </source>
</evidence>
<evidence type="ECO:0000259" key="14">
    <source>
        <dbReference type="Pfam" id="PF00061"/>
    </source>
</evidence>
<gene>
    <name evidence="15" type="ORF">TREES_T100003848</name>
</gene>
<reference evidence="16" key="2">
    <citation type="journal article" date="2013" name="Nat. Commun.">
        <title>Genome of the Chinese tree shrew.</title>
        <authorList>
            <person name="Fan Y."/>
            <person name="Huang Z.Y."/>
            <person name="Cao C.C."/>
            <person name="Chen C.S."/>
            <person name="Chen Y.X."/>
            <person name="Fan D.D."/>
            <person name="He J."/>
            <person name="Hou H.L."/>
            <person name="Hu L."/>
            <person name="Hu X.T."/>
            <person name="Jiang X.T."/>
            <person name="Lai R."/>
            <person name="Lang Y.S."/>
            <person name="Liang B."/>
            <person name="Liao S.G."/>
            <person name="Mu D."/>
            <person name="Ma Y.Y."/>
            <person name="Niu Y.Y."/>
            <person name="Sun X.Q."/>
            <person name="Xia J.Q."/>
            <person name="Xiao J."/>
            <person name="Xiong Z.Q."/>
            <person name="Xu L."/>
            <person name="Yang L."/>
            <person name="Zhang Y."/>
            <person name="Zhao W."/>
            <person name="Zhao X.D."/>
            <person name="Zheng Y.T."/>
            <person name="Zhou J.M."/>
            <person name="Zhu Y.B."/>
            <person name="Zhang G.J."/>
            <person name="Wang J."/>
            <person name="Yao Y.G."/>
        </authorList>
    </citation>
    <scope>NUCLEOTIDE SEQUENCE [LARGE SCALE GENOMIC DNA]</scope>
</reference>
<dbReference type="GO" id="GO:0005615">
    <property type="term" value="C:extracellular space"/>
    <property type="evidence" value="ECO:0007669"/>
    <property type="project" value="InterPro"/>
</dbReference>
<dbReference type="InterPro" id="IPR012674">
    <property type="entry name" value="Calycin"/>
</dbReference>
<keyword evidence="7 10" id="KW-1015">Disulfide bond</keyword>
<evidence type="ECO:0000256" key="8">
    <source>
        <dbReference type="ARBA" id="ARBA00023180"/>
    </source>
</evidence>
<evidence type="ECO:0000256" key="10">
    <source>
        <dbReference type="PIRSR" id="PIRSR036899-50"/>
    </source>
</evidence>
<dbReference type="PANTHER" id="PTHR11967">
    <property type="entry name" value="ALPHA-1-ACID GLYCOPROTEIN"/>
    <property type="match status" value="1"/>
</dbReference>
<reference evidence="16" key="1">
    <citation type="submission" date="2012-07" db="EMBL/GenBank/DDBJ databases">
        <title>Genome of the Chinese tree shrew, a rising model animal genetically related to primates.</title>
        <authorList>
            <person name="Zhang G."/>
            <person name="Fan Y."/>
            <person name="Yao Y."/>
            <person name="Huang Z."/>
        </authorList>
    </citation>
    <scope>NUCLEOTIDE SEQUENCE [LARGE SCALE GENOMIC DNA]</scope>
</reference>
<sequence length="201" mass="23256">MALPLALAVLSLLPLLNAQNPACANLTVAPMTNATLDRISGKWFYIASAHRDPEYNQSSRIIQAAFFHFTPNHTEDQILLREYITVRDKCVYNSSYLWVQRENGTISKYVWGREHFGHLLFFKDPKIFFLASNLDNKKKQGLFFYTDNPVATKEQLEEFHEALACLGMHKSEAVYTDWKKDQCEPQDSQDEKEKKTDEEES</sequence>
<organism evidence="15 16">
    <name type="scientific">Tupaia chinensis</name>
    <name type="common">Chinese tree shrew</name>
    <name type="synonym">Tupaia belangeri chinensis</name>
    <dbReference type="NCBI Taxonomy" id="246437"/>
    <lineage>
        <taxon>Eukaryota</taxon>
        <taxon>Metazoa</taxon>
        <taxon>Chordata</taxon>
        <taxon>Craniata</taxon>
        <taxon>Vertebrata</taxon>
        <taxon>Euteleostomi</taxon>
        <taxon>Mammalia</taxon>
        <taxon>Eutheria</taxon>
        <taxon>Euarchontoglires</taxon>
        <taxon>Scandentia</taxon>
        <taxon>Tupaiidae</taxon>
        <taxon>Tupaia</taxon>
    </lineage>
</organism>
<dbReference type="Gene3D" id="2.40.128.20">
    <property type="match status" value="1"/>
</dbReference>
<evidence type="ECO:0000313" key="15">
    <source>
        <dbReference type="EMBL" id="ELW70614.1"/>
    </source>
</evidence>
<dbReference type="Proteomes" id="UP000011518">
    <property type="component" value="Unassembled WGS sequence"/>
</dbReference>
<comment type="similarity">
    <text evidence="2 9">Belongs to the calycin superfamily. Lipocalin family.</text>
</comment>
<evidence type="ECO:0000256" key="5">
    <source>
        <dbReference type="ARBA" id="ARBA00022525"/>
    </source>
</evidence>
<accession>L9L7J5</accession>
<evidence type="ECO:0000256" key="12">
    <source>
        <dbReference type="SAM" id="MobiDB-lite"/>
    </source>
</evidence>
<keyword evidence="16" id="KW-1185">Reference proteome</keyword>
<dbReference type="InterPro" id="IPR001500">
    <property type="entry name" value="A1A_glycop"/>
</dbReference>
<evidence type="ECO:0000256" key="9">
    <source>
        <dbReference type="PIRNR" id="PIRNR036899"/>
    </source>
</evidence>
<feature type="disulfide bond" evidence="10">
    <location>
        <begin position="23"/>
        <end position="165"/>
    </location>
</feature>
<feature type="region of interest" description="Disordered" evidence="12">
    <location>
        <begin position="181"/>
        <end position="201"/>
    </location>
</feature>
<keyword evidence="4" id="KW-0011">Acute phase</keyword>
<proteinExistence type="inferred from homology"/>
<keyword evidence="8 11" id="KW-0325">Glycoprotein</keyword>
<evidence type="ECO:0000256" key="3">
    <source>
        <dbReference type="ARBA" id="ARBA00022448"/>
    </source>
</evidence>
<comment type="function">
    <text evidence="9">Functions as transport protein in the blood stream.</text>
</comment>
<keyword evidence="5 9" id="KW-0964">Secreted</keyword>
<dbReference type="SUPFAM" id="SSF50814">
    <property type="entry name" value="Lipocalins"/>
    <property type="match status" value="1"/>
</dbReference>
<dbReference type="FunCoup" id="L9L7J5">
    <property type="interactions" value="175"/>
</dbReference>
<keyword evidence="3 9" id="KW-0813">Transport</keyword>
<dbReference type="GO" id="GO:0006953">
    <property type="term" value="P:acute-phase response"/>
    <property type="evidence" value="ECO:0007669"/>
    <property type="project" value="UniProtKB-KW"/>
</dbReference>
<feature type="chain" id="PRO_5004000537" description="Alpha-1-acid glycoprotein" evidence="13">
    <location>
        <begin position="19"/>
        <end position="201"/>
    </location>
</feature>